<organism evidence="1 2">
    <name type="scientific">Acropora cervicornis</name>
    <name type="common">Staghorn coral</name>
    <dbReference type="NCBI Taxonomy" id="6130"/>
    <lineage>
        <taxon>Eukaryota</taxon>
        <taxon>Metazoa</taxon>
        <taxon>Cnidaria</taxon>
        <taxon>Anthozoa</taxon>
        <taxon>Hexacorallia</taxon>
        <taxon>Scleractinia</taxon>
        <taxon>Astrocoeniina</taxon>
        <taxon>Acroporidae</taxon>
        <taxon>Acropora</taxon>
    </lineage>
</organism>
<evidence type="ECO:0000313" key="1">
    <source>
        <dbReference type="EMBL" id="KAK2553537.1"/>
    </source>
</evidence>
<proteinExistence type="predicted"/>
<reference evidence="1" key="2">
    <citation type="journal article" date="2023" name="Science">
        <title>Genomic signatures of disease resistance in endangered staghorn corals.</title>
        <authorList>
            <person name="Vollmer S.V."/>
            <person name="Selwyn J.D."/>
            <person name="Despard B.A."/>
            <person name="Roesel C.L."/>
        </authorList>
    </citation>
    <scope>NUCLEOTIDE SEQUENCE</scope>
    <source>
        <strain evidence="1">K2</strain>
    </source>
</reference>
<protein>
    <submittedName>
        <fullName evidence="1">Uncharacterized protein</fullName>
    </submittedName>
</protein>
<name>A0AAD9Q2H0_ACRCE</name>
<evidence type="ECO:0000313" key="2">
    <source>
        <dbReference type="Proteomes" id="UP001249851"/>
    </source>
</evidence>
<dbReference type="EMBL" id="JARQWQ010000076">
    <property type="protein sequence ID" value="KAK2553537.1"/>
    <property type="molecule type" value="Genomic_DNA"/>
</dbReference>
<accession>A0AAD9Q2H0</accession>
<dbReference type="Proteomes" id="UP001249851">
    <property type="component" value="Unassembled WGS sequence"/>
</dbReference>
<sequence>MASELFETQGLMEKKYQVSKPDVDKWIRGQQRKLRDQFKRNLTLVTLSGISMPAGYSEDLRWRVVWHKFLLMKTDEEIVNCFSCKER</sequence>
<comment type="caution">
    <text evidence="1">The sequence shown here is derived from an EMBL/GenBank/DDBJ whole genome shotgun (WGS) entry which is preliminary data.</text>
</comment>
<reference evidence="1" key="1">
    <citation type="journal article" date="2023" name="G3 (Bethesda)">
        <title>Whole genome assembly and annotation of the endangered Caribbean coral Acropora cervicornis.</title>
        <authorList>
            <person name="Selwyn J.D."/>
            <person name="Vollmer S.V."/>
        </authorList>
    </citation>
    <scope>NUCLEOTIDE SEQUENCE</scope>
    <source>
        <strain evidence="1">K2</strain>
    </source>
</reference>
<dbReference type="AlphaFoldDB" id="A0AAD9Q2H0"/>
<gene>
    <name evidence="1" type="ORF">P5673_025022</name>
</gene>
<keyword evidence="2" id="KW-1185">Reference proteome</keyword>